<dbReference type="AlphaFoldDB" id="A0A917KY16"/>
<organism evidence="5 6">
    <name type="scientific">Streptomyces brasiliensis</name>
    <dbReference type="NCBI Taxonomy" id="1954"/>
    <lineage>
        <taxon>Bacteria</taxon>
        <taxon>Bacillati</taxon>
        <taxon>Actinomycetota</taxon>
        <taxon>Actinomycetes</taxon>
        <taxon>Kitasatosporales</taxon>
        <taxon>Streptomycetaceae</taxon>
        <taxon>Streptomyces</taxon>
    </lineage>
</organism>
<comment type="similarity">
    <text evidence="1">Belongs to the leucine-binding protein family.</text>
</comment>
<feature type="chain" id="PRO_5036885334" description="Leucine-binding protein domain-containing protein" evidence="3">
    <location>
        <begin position="25"/>
        <end position="406"/>
    </location>
</feature>
<evidence type="ECO:0000313" key="5">
    <source>
        <dbReference type="EMBL" id="GGJ35324.1"/>
    </source>
</evidence>
<accession>A0A917KY16</accession>
<evidence type="ECO:0000256" key="2">
    <source>
        <dbReference type="ARBA" id="ARBA00022729"/>
    </source>
</evidence>
<name>A0A917KY16_9ACTN</name>
<dbReference type="InterPro" id="IPR051010">
    <property type="entry name" value="BCAA_transport"/>
</dbReference>
<comment type="caution">
    <text evidence="5">The sequence shown here is derived from an EMBL/GenBank/DDBJ whole genome shotgun (WGS) entry which is preliminary data.</text>
</comment>
<dbReference type="RefSeq" id="WP_189313778.1">
    <property type="nucleotide sequence ID" value="NZ_BMQA01000019.1"/>
</dbReference>
<dbReference type="PANTHER" id="PTHR30483">
    <property type="entry name" value="LEUCINE-SPECIFIC-BINDING PROTEIN"/>
    <property type="match status" value="1"/>
</dbReference>
<evidence type="ECO:0000256" key="3">
    <source>
        <dbReference type="SAM" id="SignalP"/>
    </source>
</evidence>
<dbReference type="InterPro" id="IPR028082">
    <property type="entry name" value="Peripla_BP_I"/>
</dbReference>
<dbReference type="Gene3D" id="3.40.50.2300">
    <property type="match status" value="2"/>
</dbReference>
<dbReference type="PANTHER" id="PTHR30483:SF6">
    <property type="entry name" value="PERIPLASMIC BINDING PROTEIN OF ABC TRANSPORTER FOR NATURAL AMINO ACIDS"/>
    <property type="match status" value="1"/>
</dbReference>
<protein>
    <recommendedName>
        <fullName evidence="4">Leucine-binding protein domain-containing protein</fullName>
    </recommendedName>
</protein>
<keyword evidence="6" id="KW-1185">Reference proteome</keyword>
<dbReference type="EMBL" id="BMQA01000019">
    <property type="protein sequence ID" value="GGJ35324.1"/>
    <property type="molecule type" value="Genomic_DNA"/>
</dbReference>
<feature type="domain" description="Leucine-binding protein" evidence="4">
    <location>
        <begin position="49"/>
        <end position="352"/>
    </location>
</feature>
<evidence type="ECO:0000313" key="6">
    <source>
        <dbReference type="Proteomes" id="UP000657574"/>
    </source>
</evidence>
<evidence type="ECO:0000256" key="1">
    <source>
        <dbReference type="ARBA" id="ARBA00010062"/>
    </source>
</evidence>
<dbReference type="SUPFAM" id="SSF53822">
    <property type="entry name" value="Periplasmic binding protein-like I"/>
    <property type="match status" value="1"/>
</dbReference>
<feature type="signal peptide" evidence="3">
    <location>
        <begin position="1"/>
        <end position="24"/>
    </location>
</feature>
<reference evidence="5" key="2">
    <citation type="submission" date="2020-09" db="EMBL/GenBank/DDBJ databases">
        <authorList>
            <person name="Sun Q."/>
            <person name="Ohkuma M."/>
        </authorList>
    </citation>
    <scope>NUCLEOTIDE SEQUENCE</scope>
    <source>
        <strain evidence="5">JCM 3086</strain>
    </source>
</reference>
<evidence type="ECO:0000259" key="4">
    <source>
        <dbReference type="Pfam" id="PF13458"/>
    </source>
</evidence>
<gene>
    <name evidence="5" type="ORF">GCM10010121_053200</name>
</gene>
<proteinExistence type="inferred from homology"/>
<dbReference type="Proteomes" id="UP000657574">
    <property type="component" value="Unassembled WGS sequence"/>
</dbReference>
<dbReference type="InterPro" id="IPR028081">
    <property type="entry name" value="Leu-bd"/>
</dbReference>
<reference evidence="5" key="1">
    <citation type="journal article" date="2014" name="Int. J. Syst. Evol. Microbiol.">
        <title>Complete genome sequence of Corynebacterium casei LMG S-19264T (=DSM 44701T), isolated from a smear-ripened cheese.</title>
        <authorList>
            <consortium name="US DOE Joint Genome Institute (JGI-PGF)"/>
            <person name="Walter F."/>
            <person name="Albersmeier A."/>
            <person name="Kalinowski J."/>
            <person name="Ruckert C."/>
        </authorList>
    </citation>
    <scope>NUCLEOTIDE SEQUENCE</scope>
    <source>
        <strain evidence="5">JCM 3086</strain>
    </source>
</reference>
<dbReference type="Pfam" id="PF13458">
    <property type="entry name" value="Peripla_BP_6"/>
    <property type="match status" value="1"/>
</dbReference>
<dbReference type="PROSITE" id="PS51257">
    <property type="entry name" value="PROKAR_LIPOPROTEIN"/>
    <property type="match status" value="1"/>
</dbReference>
<keyword evidence="2 3" id="KW-0732">Signal</keyword>
<sequence>MTRALRAGVALSLTTAVLAGCAQAHGEAGAAGSIKVMNITAFGTELQNFPDVQDGTVAAVKAINAHGGVHGRRLELITCNTNSDPNTALNCARKAVRENVVVVLGYLDNFTTQTLPLLEQAGIPNIGLESLGNPIDYTSKSSFPFDGGTAAASHIAPFGLKSSGATTIVAVSADVPSAIENAKLVKKGAIKSGLKFGGIVKVPTSGVSEYSSYAQQIKEMGGDGVYFNTTVGQLQGVIKAARAMGLQRATWSYQADVFGANEASGCGALCDGLLLVSPTPAYSDDKSDGIKKFNADMDAAGFSKPGQKRPGAINAWMSVYAFKDLLEGQGSNPAITGAITAKSVTEALDAARNVSIQGITEWSPGSSGPAAFPRVRANTIYRFLEVKGGDVAPTKLPDVELVKVLG</sequence>